<feature type="region of interest" description="Disordered" evidence="1">
    <location>
        <begin position="228"/>
        <end position="251"/>
    </location>
</feature>
<feature type="non-terminal residue" evidence="2">
    <location>
        <position position="1"/>
    </location>
</feature>
<evidence type="ECO:0000313" key="2">
    <source>
        <dbReference type="EMBL" id="CAK9108341.1"/>
    </source>
</evidence>
<sequence length="251" mass="27825">DEIQFVDERAPGLVLKGLPTYKSFLSALRWSMRSMFEESKLEVISMGRTLVNGKLSVRWCLHLWPKGLMNHALEFFSPTLKGWGFHHNSHEYAAPFVVEGYSTYEFDPWTAEVTRHSVDIKNPPLFLTDLLKQYSTTSEIQAVPYGLPSLRQSLRGGVLAGATAGASHVPREGAEAAATHVPLRASESKSWPLPQSCEDDFECNGGRANFPLQCCELPLLGKFCCKPPDGDPSPDAKDPAWLPLPVPSNDR</sequence>
<keyword evidence="3" id="KW-1185">Reference proteome</keyword>
<dbReference type="InterPro" id="IPR018790">
    <property type="entry name" value="DUF2358"/>
</dbReference>
<dbReference type="Pfam" id="PF10184">
    <property type="entry name" value="DUF2358"/>
    <property type="match status" value="1"/>
</dbReference>
<name>A0ABP0S7L6_9DINO</name>
<feature type="compositionally biased region" description="Pro residues" evidence="1">
    <location>
        <begin position="242"/>
        <end position="251"/>
    </location>
</feature>
<dbReference type="EMBL" id="CAXAMM010043062">
    <property type="protein sequence ID" value="CAK9108341.1"/>
    <property type="molecule type" value="Genomic_DNA"/>
</dbReference>
<proteinExistence type="predicted"/>
<evidence type="ECO:0000313" key="3">
    <source>
        <dbReference type="Proteomes" id="UP001642464"/>
    </source>
</evidence>
<comment type="caution">
    <text evidence="2">The sequence shown here is derived from an EMBL/GenBank/DDBJ whole genome shotgun (WGS) entry which is preliminary data.</text>
</comment>
<organism evidence="2 3">
    <name type="scientific">Durusdinium trenchii</name>
    <dbReference type="NCBI Taxonomy" id="1381693"/>
    <lineage>
        <taxon>Eukaryota</taxon>
        <taxon>Sar</taxon>
        <taxon>Alveolata</taxon>
        <taxon>Dinophyceae</taxon>
        <taxon>Suessiales</taxon>
        <taxon>Symbiodiniaceae</taxon>
        <taxon>Durusdinium</taxon>
    </lineage>
</organism>
<gene>
    <name evidence="2" type="ORF">SCF082_LOCUS50396</name>
</gene>
<accession>A0ABP0S7L6</accession>
<dbReference type="Proteomes" id="UP001642464">
    <property type="component" value="Unassembled WGS sequence"/>
</dbReference>
<protein>
    <submittedName>
        <fullName evidence="2">Uncharacterized protein</fullName>
    </submittedName>
</protein>
<evidence type="ECO:0000256" key="1">
    <source>
        <dbReference type="SAM" id="MobiDB-lite"/>
    </source>
</evidence>
<reference evidence="2 3" key="1">
    <citation type="submission" date="2024-02" db="EMBL/GenBank/DDBJ databases">
        <authorList>
            <person name="Chen Y."/>
            <person name="Shah S."/>
            <person name="Dougan E. K."/>
            <person name="Thang M."/>
            <person name="Chan C."/>
        </authorList>
    </citation>
    <scope>NUCLEOTIDE SEQUENCE [LARGE SCALE GENOMIC DNA]</scope>
</reference>